<dbReference type="Pfam" id="PF02893">
    <property type="entry name" value="GRAM"/>
    <property type="match status" value="1"/>
</dbReference>
<feature type="compositionally biased region" description="Polar residues" evidence="2">
    <location>
        <begin position="665"/>
        <end position="684"/>
    </location>
</feature>
<gene>
    <name evidence="5" type="primary">Contig14533.g15485</name>
    <name evidence="5" type="ORF">STYLEM_6791</name>
</gene>
<dbReference type="InterPro" id="IPR011993">
    <property type="entry name" value="PH-like_dom_sf"/>
</dbReference>
<protein>
    <submittedName>
        <fullName evidence="5">Gram domain-containing protein</fullName>
    </submittedName>
</protein>
<dbReference type="Gene3D" id="1.20.1270.60">
    <property type="entry name" value="Arfaptin homology (AH) domain/BAR domain"/>
    <property type="match status" value="1"/>
</dbReference>
<dbReference type="OrthoDB" id="2162691at2759"/>
<keyword evidence="1" id="KW-0175">Coiled coil</keyword>
<feature type="compositionally biased region" description="Low complexity" evidence="2">
    <location>
        <begin position="1"/>
        <end position="19"/>
    </location>
</feature>
<feature type="compositionally biased region" description="Basic and acidic residues" evidence="2">
    <location>
        <begin position="704"/>
        <end position="713"/>
    </location>
</feature>
<feature type="region of interest" description="Disordered" evidence="2">
    <location>
        <begin position="1286"/>
        <end position="1313"/>
    </location>
</feature>
<feature type="compositionally biased region" description="Low complexity" evidence="2">
    <location>
        <begin position="685"/>
        <end position="703"/>
    </location>
</feature>
<dbReference type="InterPro" id="IPR004182">
    <property type="entry name" value="GRAM"/>
</dbReference>
<dbReference type="PANTHER" id="PTHR23319:SF4">
    <property type="entry name" value="GRAM DOMAIN CONTAINING 1B, ISOFORM E"/>
    <property type="match status" value="1"/>
</dbReference>
<name>A0A078A6D8_STYLE</name>
<accession>A0A078A6D8</accession>
<evidence type="ECO:0000313" key="5">
    <source>
        <dbReference type="EMBL" id="CDW77825.1"/>
    </source>
</evidence>
<evidence type="ECO:0000313" key="6">
    <source>
        <dbReference type="Proteomes" id="UP000039865"/>
    </source>
</evidence>
<evidence type="ECO:0000259" key="4">
    <source>
        <dbReference type="SMART" id="SM00568"/>
    </source>
</evidence>
<dbReference type="PANTHER" id="PTHR23319">
    <property type="entry name" value="GRAM DOMAIN CONTAINING 1B, ISOFORM E"/>
    <property type="match status" value="1"/>
</dbReference>
<evidence type="ECO:0000256" key="3">
    <source>
        <dbReference type="SAM" id="Phobius"/>
    </source>
</evidence>
<dbReference type="InterPro" id="IPR051482">
    <property type="entry name" value="Cholesterol_transport"/>
</dbReference>
<feature type="domain" description="GRAM" evidence="4">
    <location>
        <begin position="842"/>
        <end position="915"/>
    </location>
</feature>
<feature type="compositionally biased region" description="Basic residues" evidence="2">
    <location>
        <begin position="1291"/>
        <end position="1302"/>
    </location>
</feature>
<dbReference type="GO" id="GO:0005886">
    <property type="term" value="C:plasma membrane"/>
    <property type="evidence" value="ECO:0007669"/>
    <property type="project" value="TreeGrafter"/>
</dbReference>
<keyword evidence="3" id="KW-1133">Transmembrane helix</keyword>
<feature type="transmembrane region" description="Helical" evidence="3">
    <location>
        <begin position="1361"/>
        <end position="1379"/>
    </location>
</feature>
<dbReference type="SUPFAM" id="SSF103657">
    <property type="entry name" value="BAR/IMD domain-like"/>
    <property type="match status" value="1"/>
</dbReference>
<feature type="region of interest" description="Disordered" evidence="2">
    <location>
        <begin position="1"/>
        <end position="21"/>
    </location>
</feature>
<feature type="region of interest" description="Disordered" evidence="2">
    <location>
        <begin position="665"/>
        <end position="721"/>
    </location>
</feature>
<feature type="compositionally biased region" description="Low complexity" evidence="2">
    <location>
        <begin position="980"/>
        <end position="990"/>
    </location>
</feature>
<reference evidence="5 6" key="1">
    <citation type="submission" date="2014-06" db="EMBL/GenBank/DDBJ databases">
        <authorList>
            <person name="Swart Estienne"/>
        </authorList>
    </citation>
    <scope>NUCLEOTIDE SEQUENCE [LARGE SCALE GENOMIC DNA]</scope>
    <source>
        <strain evidence="5 6">130c</strain>
    </source>
</reference>
<dbReference type="GO" id="GO:0120015">
    <property type="term" value="F:sterol transfer activity"/>
    <property type="evidence" value="ECO:0007669"/>
    <property type="project" value="TreeGrafter"/>
</dbReference>
<dbReference type="EMBL" id="CCKQ01006507">
    <property type="protein sequence ID" value="CDW77825.1"/>
    <property type="molecule type" value="Genomic_DNA"/>
</dbReference>
<feature type="coiled-coil region" evidence="1">
    <location>
        <begin position="157"/>
        <end position="239"/>
    </location>
</feature>
<dbReference type="CDD" id="cd13220">
    <property type="entry name" value="PH-GRAM_GRAMDC"/>
    <property type="match status" value="1"/>
</dbReference>
<feature type="region of interest" description="Disordered" evidence="2">
    <location>
        <begin position="963"/>
        <end position="1025"/>
    </location>
</feature>
<keyword evidence="3" id="KW-0812">Transmembrane</keyword>
<feature type="compositionally biased region" description="Basic and acidic residues" evidence="2">
    <location>
        <begin position="1010"/>
        <end position="1023"/>
    </location>
</feature>
<evidence type="ECO:0000256" key="2">
    <source>
        <dbReference type="SAM" id="MobiDB-lite"/>
    </source>
</evidence>
<dbReference type="InterPro" id="IPR027267">
    <property type="entry name" value="AH/BAR_dom_sf"/>
</dbReference>
<dbReference type="GO" id="GO:0032934">
    <property type="term" value="F:sterol binding"/>
    <property type="evidence" value="ECO:0007669"/>
    <property type="project" value="TreeGrafter"/>
</dbReference>
<dbReference type="GO" id="GO:0032366">
    <property type="term" value="P:intracellular sterol transport"/>
    <property type="evidence" value="ECO:0007669"/>
    <property type="project" value="TreeGrafter"/>
</dbReference>
<keyword evidence="6" id="KW-1185">Reference proteome</keyword>
<dbReference type="Proteomes" id="UP000039865">
    <property type="component" value="Unassembled WGS sequence"/>
</dbReference>
<dbReference type="GO" id="GO:0005789">
    <property type="term" value="C:endoplasmic reticulum membrane"/>
    <property type="evidence" value="ECO:0007669"/>
    <property type="project" value="TreeGrafter"/>
</dbReference>
<proteinExistence type="predicted"/>
<dbReference type="InParanoid" id="A0A078A6D8"/>
<dbReference type="Gene3D" id="2.30.29.30">
    <property type="entry name" value="Pleckstrin-homology domain (PH domain)/Phosphotyrosine-binding domain (PTB)"/>
    <property type="match status" value="1"/>
</dbReference>
<organism evidence="5 6">
    <name type="scientific">Stylonychia lemnae</name>
    <name type="common">Ciliate</name>
    <dbReference type="NCBI Taxonomy" id="5949"/>
    <lineage>
        <taxon>Eukaryota</taxon>
        <taxon>Sar</taxon>
        <taxon>Alveolata</taxon>
        <taxon>Ciliophora</taxon>
        <taxon>Intramacronucleata</taxon>
        <taxon>Spirotrichea</taxon>
        <taxon>Stichotrichia</taxon>
        <taxon>Sporadotrichida</taxon>
        <taxon>Oxytrichidae</taxon>
        <taxon>Stylonychinae</taxon>
        <taxon>Stylonychia</taxon>
    </lineage>
</organism>
<sequence>MTSIQSSSSNQGQSLQQQQITKDNYKPFQSEKDLIQSIQNQEQEIQTALRVFSEIIPKNLKFYKEYGDRLMFNGERMRVQINIPGQDSKDLFTLLLQLSSFFETIGRLFSQNYNDVQVEINSYFNEVYKTMNDARDCNYATESLKILPKAQLSHQQIEKLKTDYEKSSKEAQEVVQKMKSVKQDPDLMYNLSVQQMHEERAQRSVQEMEEKKLKYKNVLQDLNQKNHQFLDVLEKLTKQHGLLVDSAAQSVRKMFETTVNTELIHYDSLNLLAPDKAKNIKNFQIRQEMRYDIKAAEDQSYKIDLKFARQKIQDLPEGAINHQQMAPCCQYVSDTAEFYGKVTDKWTKYLTALLQFITEQSQIEKNMSKQFKEIMLSDKKKKELQLGGFQSAVFELLRTAEIKEKNHVNYQRYIETLVGKLEQIVKNYKSDEKTFQQGIQRISRDLMITNEKTGKQTLQFERQLVKISQQLSQNFSNKNDDRQNTQFQALMIEYQQLTDVLKETYNNFKAMLLLSIDQQYELVKTFKDSQITHIRQIYGVVCGLTSFEETFLNNQQQLNKDFLQYVKIMDTDNIYEQFKCQIMNKHQIEFVQQQQEKDIEQINSYTGSKINDEFNEDQSVRSQGQQPNSQNQQLSLTSQQLNNNFSSQQQNRAESFDAAQLSINNQNTDSKNSYTNNKSQNATPQRRNSNASSNSRNQSQTRQGRQDQDDRSGFKSPNFQQYNEIEEEKQQMGEIDEELQSIRINQDKLFQSELLQNDQMRQPRQSNMNLRPSVANKGSKSFQVQMTGTKSNGVSPYKRQLDQYMIKEELEVDEDLKKEIEKLKNAQISPSHQELMQATPNSKFLFEKFSKLEQDEKFLESFACALNQKILLQGRLYLTTKRICFHSYFNDKTLFGKETKIQIYYTNVLRINKKTNAMVFDNSISVTTKEDKEIFFTSFVYRDVAVDLIQKQLQIINGVIPPSAEGSRCGSMEDKSGLPSQSNQGGNDSGSESDNEGDDEEIKEDDENDDPKNNEGGEGESKPAADTFIFDNAKLNIDTAFTSAENERLNRVKQLIPDFDKFNLLMIDETIDCSLKHFAQVFINFDIKWPHLENLSLAEWLEKYPLTNIDLNFNVKSLNMPDYFSRSEVPQPLPSEFQSWPLSCQFKLDLTHCTEKPKFMQPKTNKCMITCDNYLISPRMIIRRGVIANEGFPYADSFTIEYKMTLIQSDNASTSGEFQPKLSIKSEFKINIIKPIRFIQGTVVKETESSLRECYGTGPYKESLISKVIELKKYLKERWESLPKQPLAKPKIQKKEKKSRGKSNKEPNNQVQIQQDQQIDIPQVQIQQQQLANLPQMQQINGSELQKEIQELRVNVQKLTMAIYGLLALNLLTMIITMFK</sequence>
<evidence type="ECO:0000256" key="1">
    <source>
        <dbReference type="SAM" id="Coils"/>
    </source>
</evidence>
<dbReference type="SMART" id="SM00568">
    <property type="entry name" value="GRAM"/>
    <property type="match status" value="1"/>
</dbReference>
<dbReference type="GO" id="GO:0140268">
    <property type="term" value="C:endoplasmic reticulum-plasma membrane contact site"/>
    <property type="evidence" value="ECO:0007669"/>
    <property type="project" value="TreeGrafter"/>
</dbReference>
<feature type="region of interest" description="Disordered" evidence="2">
    <location>
        <begin position="760"/>
        <end position="781"/>
    </location>
</feature>
<feature type="compositionally biased region" description="Acidic residues" evidence="2">
    <location>
        <begin position="991"/>
        <end position="1009"/>
    </location>
</feature>
<keyword evidence="3" id="KW-0472">Membrane</keyword>